<feature type="domain" description="EF-hand" evidence="2">
    <location>
        <begin position="441"/>
        <end position="467"/>
    </location>
</feature>
<gene>
    <name evidence="3" type="ORF">FGIG_00972</name>
</gene>
<sequence>MEEQTPANTDEYCEGDSVDVTGANDRPLDDSAPEVETAKNDKAKTENLPGNWYTDHAQIVYISECNENKTIPSGYFLRNLNKDVLTMRHCVLGPQRIRPICISMCNNITITKLDLTDTWLCDECVPDLVLMFKENTMITDVNLSENQLTSKCAENLCDVLASSTQLECIDLHGNRFDDTSGTYFADLMATSLRLAYLNLSYNNFGEQSVVFFGRALPQATSITELDLSWNRLGHGNLRIFGKGLSDNKYLKSLNFAANGLGPSAGCPEFATALRQNKTLESLNLSDNRITAEGAVLLCKGLHTNTTLKCLRLVRNPMQTAGCYAILNGILRNSASNIRELDLQDIIVNQDFRDLQDMARIILPNMVVRAGKTTTERTRALSPKFRPPDRSPKEILQIMGRITGIKLANFLKPHDTVGDKVVTRQIFTKVLPIYMSKVGIDFTEEQVKALMLELDPNNEEEIDFKDFE</sequence>
<protein>
    <submittedName>
        <fullName evidence="3">Nalp (Nacht leucine rich repeat and pyrin domain containing)</fullName>
    </submittedName>
</protein>
<evidence type="ECO:0000259" key="2">
    <source>
        <dbReference type="PROSITE" id="PS50222"/>
    </source>
</evidence>
<dbReference type="InterPro" id="IPR001611">
    <property type="entry name" value="Leu-rich_rpt"/>
</dbReference>
<comment type="caution">
    <text evidence="3">The sequence shown here is derived from an EMBL/GenBank/DDBJ whole genome shotgun (WGS) entry which is preliminary data.</text>
</comment>
<dbReference type="SUPFAM" id="SSF47473">
    <property type="entry name" value="EF-hand"/>
    <property type="match status" value="1"/>
</dbReference>
<accession>A0A504Z1P7</accession>
<dbReference type="PROSITE" id="PS50222">
    <property type="entry name" value="EF_HAND_2"/>
    <property type="match status" value="1"/>
</dbReference>
<evidence type="ECO:0000313" key="4">
    <source>
        <dbReference type="Proteomes" id="UP000316759"/>
    </source>
</evidence>
<evidence type="ECO:0000256" key="1">
    <source>
        <dbReference type="SAM" id="MobiDB-lite"/>
    </source>
</evidence>
<dbReference type="AlphaFoldDB" id="A0A504Z1P7"/>
<feature type="compositionally biased region" description="Basic and acidic residues" evidence="1">
    <location>
        <begin position="36"/>
        <end position="45"/>
    </location>
</feature>
<organism evidence="3 4">
    <name type="scientific">Fasciola gigantica</name>
    <name type="common">Giant liver fluke</name>
    <dbReference type="NCBI Taxonomy" id="46835"/>
    <lineage>
        <taxon>Eukaryota</taxon>
        <taxon>Metazoa</taxon>
        <taxon>Spiralia</taxon>
        <taxon>Lophotrochozoa</taxon>
        <taxon>Platyhelminthes</taxon>
        <taxon>Trematoda</taxon>
        <taxon>Digenea</taxon>
        <taxon>Plagiorchiida</taxon>
        <taxon>Echinostomata</taxon>
        <taxon>Echinostomatoidea</taxon>
        <taxon>Fasciolidae</taxon>
        <taxon>Fasciola</taxon>
    </lineage>
</organism>
<reference evidence="3 4" key="1">
    <citation type="submission" date="2019-04" db="EMBL/GenBank/DDBJ databases">
        <title>Annotation for the trematode Fasciola gigantica.</title>
        <authorList>
            <person name="Choi Y.-J."/>
        </authorList>
    </citation>
    <scope>NUCLEOTIDE SEQUENCE [LARGE SCALE GENOMIC DNA]</scope>
    <source>
        <strain evidence="3">Uganda_cow_1</strain>
    </source>
</reference>
<evidence type="ECO:0000313" key="3">
    <source>
        <dbReference type="EMBL" id="TPP66759.1"/>
    </source>
</evidence>
<dbReference type="InterPro" id="IPR011992">
    <property type="entry name" value="EF-hand-dom_pair"/>
</dbReference>
<proteinExistence type="predicted"/>
<name>A0A504Z1P7_FASGI</name>
<dbReference type="Pfam" id="PF13516">
    <property type="entry name" value="LRR_6"/>
    <property type="match status" value="3"/>
</dbReference>
<dbReference type="SMART" id="SM00368">
    <property type="entry name" value="LRR_RI"/>
    <property type="match status" value="6"/>
</dbReference>
<dbReference type="SUPFAM" id="SSF52047">
    <property type="entry name" value="RNI-like"/>
    <property type="match status" value="1"/>
</dbReference>
<dbReference type="STRING" id="46835.A0A504Z1P7"/>
<dbReference type="PANTHER" id="PTHR24114">
    <property type="entry name" value="LEUCINE RICH REPEAT FAMILY PROTEIN"/>
    <property type="match status" value="1"/>
</dbReference>
<dbReference type="Proteomes" id="UP000316759">
    <property type="component" value="Unassembled WGS sequence"/>
</dbReference>
<dbReference type="InterPro" id="IPR032675">
    <property type="entry name" value="LRR_dom_sf"/>
</dbReference>
<dbReference type="InterPro" id="IPR002048">
    <property type="entry name" value="EF_hand_dom"/>
</dbReference>
<feature type="region of interest" description="Disordered" evidence="1">
    <location>
        <begin position="1"/>
        <end position="46"/>
    </location>
</feature>
<dbReference type="InterPro" id="IPR052394">
    <property type="entry name" value="LRR-containing"/>
</dbReference>
<dbReference type="Gene3D" id="1.10.238.10">
    <property type="entry name" value="EF-hand"/>
    <property type="match status" value="1"/>
</dbReference>
<dbReference type="Gene3D" id="3.80.10.10">
    <property type="entry name" value="Ribonuclease Inhibitor"/>
    <property type="match status" value="2"/>
</dbReference>
<keyword evidence="4" id="KW-1185">Reference proteome</keyword>
<dbReference type="OrthoDB" id="120976at2759"/>
<dbReference type="GO" id="GO:0005509">
    <property type="term" value="F:calcium ion binding"/>
    <property type="evidence" value="ECO:0007669"/>
    <property type="project" value="InterPro"/>
</dbReference>
<dbReference type="PANTHER" id="PTHR24114:SF31">
    <property type="entry name" value="NLR FAMILY MEMBER X1"/>
    <property type="match status" value="1"/>
</dbReference>
<dbReference type="EMBL" id="SUNJ01001438">
    <property type="protein sequence ID" value="TPP66759.1"/>
    <property type="molecule type" value="Genomic_DNA"/>
</dbReference>